<dbReference type="PANTHER" id="PTHR47597:SF1">
    <property type="entry name" value="IS A MEMBER OF THE PF|00364 BIOTIN-REQUIRING ENZYMES FAMILY-RELATED"/>
    <property type="match status" value="1"/>
</dbReference>
<feature type="domain" description="Lipoyl-binding" evidence="2">
    <location>
        <begin position="205"/>
        <end position="264"/>
    </location>
</feature>
<evidence type="ECO:0000313" key="3">
    <source>
        <dbReference type="EMBL" id="KAK1265149.1"/>
    </source>
</evidence>
<organism evidence="3 4">
    <name type="scientific">Acorus gramineus</name>
    <name type="common">Dwarf sweet flag</name>
    <dbReference type="NCBI Taxonomy" id="55184"/>
    <lineage>
        <taxon>Eukaryota</taxon>
        <taxon>Viridiplantae</taxon>
        <taxon>Streptophyta</taxon>
        <taxon>Embryophyta</taxon>
        <taxon>Tracheophyta</taxon>
        <taxon>Spermatophyta</taxon>
        <taxon>Magnoliopsida</taxon>
        <taxon>Liliopsida</taxon>
        <taxon>Acoraceae</taxon>
        <taxon>Acorus</taxon>
    </lineage>
</organism>
<evidence type="ECO:0000256" key="1">
    <source>
        <dbReference type="SAM" id="MobiDB-lite"/>
    </source>
</evidence>
<dbReference type="AlphaFoldDB" id="A0AAV9AM12"/>
<feature type="compositionally biased region" description="Polar residues" evidence="1">
    <location>
        <begin position="129"/>
        <end position="163"/>
    </location>
</feature>
<gene>
    <name evidence="3" type="ORF">QJS04_geneDACA016176</name>
</gene>
<dbReference type="InterPro" id="IPR011053">
    <property type="entry name" value="Single_hybrid_motif"/>
</dbReference>
<dbReference type="InterPro" id="IPR053217">
    <property type="entry name" value="ACC_Biotin_Carrier"/>
</dbReference>
<dbReference type="SUPFAM" id="SSF51230">
    <property type="entry name" value="Single hybrid motif"/>
    <property type="match status" value="1"/>
</dbReference>
<evidence type="ECO:0000313" key="4">
    <source>
        <dbReference type="Proteomes" id="UP001179952"/>
    </source>
</evidence>
<comment type="caution">
    <text evidence="3">The sequence shown here is derived from an EMBL/GenBank/DDBJ whole genome shotgun (WGS) entry which is preliminary data.</text>
</comment>
<dbReference type="EMBL" id="JAUJYN010000008">
    <property type="protein sequence ID" value="KAK1265149.1"/>
    <property type="molecule type" value="Genomic_DNA"/>
</dbReference>
<protein>
    <recommendedName>
        <fullName evidence="2">Lipoyl-binding domain-containing protein</fullName>
    </recommendedName>
</protein>
<sequence>MASCSLGGSSNIKFLTFRSRLIKTNSGGPETLYGIGRIWTTQKQVQVPGLSRQSWRSVTPLTISCSSSEKAALDVAEDSSEVKKSVRNFALSEVQYLITELCETTSIAEIKLKLGGSKLYITRDLDGNGNKSPSSALSSPPFGTTTSIAPTDLNGPSSTSSLAVTKPKYSSEGIQNSVNTSAEEGLDILPSPKVGIFKRSRSIKGKRVAPSCKEGQEVREGQVLCYIEQLGVEIPVESDVSGEVVKILREDGEPVGYGDGLISILPSFPGIKKLQP</sequence>
<dbReference type="InterPro" id="IPR000089">
    <property type="entry name" value="Biotin_lipoyl"/>
</dbReference>
<dbReference type="Gene3D" id="2.40.50.100">
    <property type="match status" value="1"/>
</dbReference>
<feature type="region of interest" description="Disordered" evidence="1">
    <location>
        <begin position="129"/>
        <end position="166"/>
    </location>
</feature>
<dbReference type="CDD" id="cd06850">
    <property type="entry name" value="biotinyl_domain"/>
    <property type="match status" value="1"/>
</dbReference>
<dbReference type="PANTHER" id="PTHR47597">
    <property type="entry name" value="IS A MEMBER OF THE PF|00364 BIOTIN-REQUIRING ENZYMES FAMILY-RELATED"/>
    <property type="match status" value="1"/>
</dbReference>
<proteinExistence type="predicted"/>
<evidence type="ECO:0000259" key="2">
    <source>
        <dbReference type="Pfam" id="PF00364"/>
    </source>
</evidence>
<keyword evidence="4" id="KW-1185">Reference proteome</keyword>
<name>A0AAV9AM12_ACOGR</name>
<accession>A0AAV9AM12</accession>
<dbReference type="Proteomes" id="UP001179952">
    <property type="component" value="Unassembled WGS sequence"/>
</dbReference>
<reference evidence="3" key="2">
    <citation type="submission" date="2023-06" db="EMBL/GenBank/DDBJ databases">
        <authorList>
            <person name="Ma L."/>
            <person name="Liu K.-W."/>
            <person name="Li Z."/>
            <person name="Hsiao Y.-Y."/>
            <person name="Qi Y."/>
            <person name="Fu T."/>
            <person name="Tang G."/>
            <person name="Zhang D."/>
            <person name="Sun W.-H."/>
            <person name="Liu D.-K."/>
            <person name="Li Y."/>
            <person name="Chen G.-Z."/>
            <person name="Liu X.-D."/>
            <person name="Liao X.-Y."/>
            <person name="Jiang Y.-T."/>
            <person name="Yu X."/>
            <person name="Hao Y."/>
            <person name="Huang J."/>
            <person name="Zhao X.-W."/>
            <person name="Ke S."/>
            <person name="Chen Y.-Y."/>
            <person name="Wu W.-L."/>
            <person name="Hsu J.-L."/>
            <person name="Lin Y.-F."/>
            <person name="Huang M.-D."/>
            <person name="Li C.-Y."/>
            <person name="Huang L."/>
            <person name="Wang Z.-W."/>
            <person name="Zhao X."/>
            <person name="Zhong W.-Y."/>
            <person name="Peng D.-H."/>
            <person name="Ahmad S."/>
            <person name="Lan S."/>
            <person name="Zhang J.-S."/>
            <person name="Tsai W.-C."/>
            <person name="Van De Peer Y."/>
            <person name="Liu Z.-J."/>
        </authorList>
    </citation>
    <scope>NUCLEOTIDE SEQUENCE</scope>
    <source>
        <strain evidence="3">SCP</strain>
        <tissue evidence="3">Leaves</tissue>
    </source>
</reference>
<dbReference type="Pfam" id="PF00364">
    <property type="entry name" value="Biotin_lipoyl"/>
    <property type="match status" value="1"/>
</dbReference>
<reference evidence="3" key="1">
    <citation type="journal article" date="2023" name="Nat. Commun.">
        <title>Diploid and tetraploid genomes of Acorus and the evolution of monocots.</title>
        <authorList>
            <person name="Ma L."/>
            <person name="Liu K.W."/>
            <person name="Li Z."/>
            <person name="Hsiao Y.Y."/>
            <person name="Qi Y."/>
            <person name="Fu T."/>
            <person name="Tang G.D."/>
            <person name="Zhang D."/>
            <person name="Sun W.H."/>
            <person name="Liu D.K."/>
            <person name="Li Y."/>
            <person name="Chen G.Z."/>
            <person name="Liu X.D."/>
            <person name="Liao X.Y."/>
            <person name="Jiang Y.T."/>
            <person name="Yu X."/>
            <person name="Hao Y."/>
            <person name="Huang J."/>
            <person name="Zhao X.W."/>
            <person name="Ke S."/>
            <person name="Chen Y.Y."/>
            <person name="Wu W.L."/>
            <person name="Hsu J.L."/>
            <person name="Lin Y.F."/>
            <person name="Huang M.D."/>
            <person name="Li C.Y."/>
            <person name="Huang L."/>
            <person name="Wang Z.W."/>
            <person name="Zhao X."/>
            <person name="Zhong W.Y."/>
            <person name="Peng D.H."/>
            <person name="Ahmad S."/>
            <person name="Lan S."/>
            <person name="Zhang J.S."/>
            <person name="Tsai W.C."/>
            <person name="Van de Peer Y."/>
            <person name="Liu Z.J."/>
        </authorList>
    </citation>
    <scope>NUCLEOTIDE SEQUENCE</scope>
    <source>
        <strain evidence="3">SCP</strain>
    </source>
</reference>